<keyword evidence="3" id="KW-1185">Reference proteome</keyword>
<dbReference type="InterPro" id="IPR028889">
    <property type="entry name" value="USP"/>
</dbReference>
<dbReference type="RefSeq" id="XP_028810808.1">
    <property type="nucleotide sequence ID" value="XM_028954975.1"/>
</dbReference>
<dbReference type="GeneTree" id="ENSGT00940000165907"/>
<dbReference type="PROSITE" id="PS00973">
    <property type="entry name" value="USP_2"/>
    <property type="match status" value="1"/>
</dbReference>
<dbReference type="AlphaFoldDB" id="A0AAY4BB16"/>
<dbReference type="InterPro" id="IPR001394">
    <property type="entry name" value="Peptidase_C19_UCH"/>
</dbReference>
<dbReference type="Proteomes" id="UP000694580">
    <property type="component" value="Chromosome 15"/>
</dbReference>
<reference evidence="2" key="2">
    <citation type="submission" date="2025-08" db="UniProtKB">
        <authorList>
            <consortium name="Ensembl"/>
        </authorList>
    </citation>
    <scope>IDENTIFICATION</scope>
</reference>
<evidence type="ECO:0000313" key="3">
    <source>
        <dbReference type="Proteomes" id="UP000694580"/>
    </source>
</evidence>
<dbReference type="GeneID" id="114764965"/>
<proteinExistence type="predicted"/>
<dbReference type="InterPro" id="IPR050164">
    <property type="entry name" value="Peptidase_C19"/>
</dbReference>
<dbReference type="Ensembl" id="ENSDCDT00010018104.1">
    <property type="protein sequence ID" value="ENSDCDP00010017076.1"/>
    <property type="gene ID" value="ENSDCDG00010007833.1"/>
</dbReference>
<dbReference type="Pfam" id="PF00443">
    <property type="entry name" value="UCH"/>
    <property type="match status" value="1"/>
</dbReference>
<dbReference type="SUPFAM" id="SSF54001">
    <property type="entry name" value="Cysteine proteinases"/>
    <property type="match status" value="1"/>
</dbReference>
<feature type="domain" description="USP" evidence="1">
    <location>
        <begin position="5"/>
        <end position="309"/>
    </location>
</feature>
<dbReference type="InterPro" id="IPR038765">
    <property type="entry name" value="Papain-like_cys_pep_sf"/>
</dbReference>
<dbReference type="PANTHER" id="PTHR24006:SF796">
    <property type="entry name" value="UBL CARBOXYL-TERMINAL HYDROLASE 18-RELATED"/>
    <property type="match status" value="1"/>
</dbReference>
<dbReference type="PANTHER" id="PTHR24006">
    <property type="entry name" value="UBIQUITIN CARBOXYL-TERMINAL HYDROLASE"/>
    <property type="match status" value="1"/>
</dbReference>
<reference evidence="2" key="3">
    <citation type="submission" date="2025-09" db="UniProtKB">
        <authorList>
            <consortium name="Ensembl"/>
        </authorList>
    </citation>
    <scope>IDENTIFICATION</scope>
</reference>
<protein>
    <recommendedName>
        <fullName evidence="1">USP domain-containing protein</fullName>
    </recommendedName>
</protein>
<name>A0AAY4BB16_9TELE</name>
<evidence type="ECO:0000313" key="2">
    <source>
        <dbReference type="Ensembl" id="ENSDCDP00010017076.1"/>
    </source>
</evidence>
<dbReference type="InterPro" id="IPR018200">
    <property type="entry name" value="USP_CS"/>
</dbReference>
<sequence>MHSTGGLLNLDLSCCANALLQTFSATPELLDHLEKADLCGDGEESCNVPLQLRKALHAMNADVRSSGCHRDFLRCLHRNGICRSVQHDADEVFHSTLNFIHQQMRDRALAQEIRDLYTIGMKGKIECSACTHCTDLSSYVLSLPLAVQECPDSLENCVRRFFGREDLSDGDRFYCERCGEKQPSSQTFRPVSLPQILTIHLKRFRNVRGFTEKLHGTVSFPPTLDFTDVLQMSDQVPWQYELYAVVAHAGTATFGHYTTYIRYGESQAWCHVDDMHVRRVQWEDVKSTFGGHRCRFMCATAYMLLYRRRGVSSTEKNNI</sequence>
<organism evidence="2 3">
    <name type="scientific">Denticeps clupeoides</name>
    <name type="common">denticle herring</name>
    <dbReference type="NCBI Taxonomy" id="299321"/>
    <lineage>
        <taxon>Eukaryota</taxon>
        <taxon>Metazoa</taxon>
        <taxon>Chordata</taxon>
        <taxon>Craniata</taxon>
        <taxon>Vertebrata</taxon>
        <taxon>Euteleostomi</taxon>
        <taxon>Actinopterygii</taxon>
        <taxon>Neopterygii</taxon>
        <taxon>Teleostei</taxon>
        <taxon>Clupei</taxon>
        <taxon>Clupeiformes</taxon>
        <taxon>Denticipitoidei</taxon>
        <taxon>Denticipitidae</taxon>
        <taxon>Denticeps</taxon>
    </lineage>
</organism>
<dbReference type="GO" id="GO:0004843">
    <property type="term" value="F:cysteine-type deubiquitinase activity"/>
    <property type="evidence" value="ECO:0007669"/>
    <property type="project" value="InterPro"/>
</dbReference>
<reference evidence="2 3" key="1">
    <citation type="submission" date="2020-06" db="EMBL/GenBank/DDBJ databases">
        <authorList>
            <consortium name="Wellcome Sanger Institute Data Sharing"/>
        </authorList>
    </citation>
    <scope>NUCLEOTIDE SEQUENCE [LARGE SCALE GENOMIC DNA]</scope>
</reference>
<dbReference type="PROSITE" id="PS50235">
    <property type="entry name" value="USP_3"/>
    <property type="match status" value="1"/>
</dbReference>
<dbReference type="CTD" id="11274"/>
<gene>
    <name evidence="2" type="primary">usp18</name>
</gene>
<evidence type="ECO:0000259" key="1">
    <source>
        <dbReference type="PROSITE" id="PS50235"/>
    </source>
</evidence>
<dbReference type="GO" id="GO:0005829">
    <property type="term" value="C:cytosol"/>
    <property type="evidence" value="ECO:0007669"/>
    <property type="project" value="TreeGrafter"/>
</dbReference>
<dbReference type="GO" id="GO:0016579">
    <property type="term" value="P:protein deubiquitination"/>
    <property type="evidence" value="ECO:0007669"/>
    <property type="project" value="InterPro"/>
</dbReference>
<dbReference type="GO" id="GO:0005634">
    <property type="term" value="C:nucleus"/>
    <property type="evidence" value="ECO:0007669"/>
    <property type="project" value="TreeGrafter"/>
</dbReference>
<dbReference type="CDD" id="cd02257">
    <property type="entry name" value="Peptidase_C19"/>
    <property type="match status" value="1"/>
</dbReference>
<dbReference type="Gene3D" id="3.90.70.10">
    <property type="entry name" value="Cysteine proteinases"/>
    <property type="match status" value="1"/>
</dbReference>
<accession>A0AAY4BB16</accession>